<keyword evidence="2" id="KW-1185">Reference proteome</keyword>
<name>A0A8H4KPS3_9HYPO</name>
<comment type="caution">
    <text evidence="1">The sequence shown here is derived from an EMBL/GenBank/DDBJ whole genome shotgun (WGS) entry which is preliminary data.</text>
</comment>
<dbReference type="Proteomes" id="UP000554235">
    <property type="component" value="Unassembled WGS sequence"/>
</dbReference>
<gene>
    <name evidence="1" type="ORF">FALBO_16017</name>
</gene>
<organism evidence="1 2">
    <name type="scientific">Fusarium albosuccineum</name>
    <dbReference type="NCBI Taxonomy" id="1237068"/>
    <lineage>
        <taxon>Eukaryota</taxon>
        <taxon>Fungi</taxon>
        <taxon>Dikarya</taxon>
        <taxon>Ascomycota</taxon>
        <taxon>Pezizomycotina</taxon>
        <taxon>Sordariomycetes</taxon>
        <taxon>Hypocreomycetidae</taxon>
        <taxon>Hypocreales</taxon>
        <taxon>Nectriaceae</taxon>
        <taxon>Fusarium</taxon>
        <taxon>Fusarium decemcellulare species complex</taxon>
    </lineage>
</organism>
<sequence>MVKRSLTSAIRPLANLRASAVPVRHFSASPARGLSAIFHETENAELNKTLNEIQEKIILPAYLPPKQRQLVFNAKMRNFIQQNPVIIELDGLEHKFTTINPFKDIPNSKKIFSSALTQMKTREDWENLGTLLAGYKKAGIRLYPEYYARVIRMAGKNNQIYSIIECAKKVQRTGLALNRKDYVALLLSGINNKIIQSDGEKAESLQAGKWAELVLDLLQRTEHMLGNASPLHRLHFNPAIRGLVLFTQGSLAKAQQAAAEPTADTEQSLRENVELIVNAWNRFGIDNLAESPVLADLNPLPTLTKKTTKLTANGGHVSPNHYISALAQNIRGMELAQEFLGDSAKDLKPIQDKLEQHLQEFVKDIPNYREGWGQTYESITGRKPNWSV</sequence>
<protein>
    <submittedName>
        <fullName evidence="1">Uncharacterized protein</fullName>
    </submittedName>
</protein>
<dbReference type="OrthoDB" id="5405126at2759"/>
<reference evidence="1 2" key="1">
    <citation type="submission" date="2020-01" db="EMBL/GenBank/DDBJ databases">
        <title>Identification and distribution of gene clusters putatively required for synthesis of sphingolipid metabolism inhibitors in phylogenetically diverse species of the filamentous fungus Fusarium.</title>
        <authorList>
            <person name="Kim H.-S."/>
            <person name="Busman M."/>
            <person name="Brown D.W."/>
            <person name="Divon H."/>
            <person name="Uhlig S."/>
            <person name="Proctor R.H."/>
        </authorList>
    </citation>
    <scope>NUCLEOTIDE SEQUENCE [LARGE SCALE GENOMIC DNA]</scope>
    <source>
        <strain evidence="1 2">NRRL 20459</strain>
    </source>
</reference>
<evidence type="ECO:0000313" key="2">
    <source>
        <dbReference type="Proteomes" id="UP000554235"/>
    </source>
</evidence>
<proteinExistence type="predicted"/>
<accession>A0A8H4KPS3</accession>
<dbReference type="EMBL" id="JAADYS010002895">
    <property type="protein sequence ID" value="KAF4453339.1"/>
    <property type="molecule type" value="Genomic_DNA"/>
</dbReference>
<evidence type="ECO:0000313" key="1">
    <source>
        <dbReference type="EMBL" id="KAF4453339.1"/>
    </source>
</evidence>
<dbReference type="AlphaFoldDB" id="A0A8H4KPS3"/>